<proteinExistence type="predicted"/>
<evidence type="ECO:0000259" key="1">
    <source>
        <dbReference type="Pfam" id="PF01850"/>
    </source>
</evidence>
<evidence type="ECO:0000313" key="3">
    <source>
        <dbReference type="Proteomes" id="UP000176389"/>
    </source>
</evidence>
<comment type="caution">
    <text evidence="2">The sequence shown here is derived from an EMBL/GenBank/DDBJ whole genome shotgun (WGS) entry which is preliminary data.</text>
</comment>
<dbReference type="SUPFAM" id="SSF88723">
    <property type="entry name" value="PIN domain-like"/>
    <property type="match status" value="1"/>
</dbReference>
<feature type="domain" description="PIN" evidence="1">
    <location>
        <begin position="8"/>
        <end position="137"/>
    </location>
</feature>
<dbReference type="Proteomes" id="UP000176389">
    <property type="component" value="Unassembled WGS sequence"/>
</dbReference>
<dbReference type="InterPro" id="IPR002716">
    <property type="entry name" value="PIN_dom"/>
</dbReference>
<dbReference type="Pfam" id="PF01850">
    <property type="entry name" value="PIN"/>
    <property type="match status" value="1"/>
</dbReference>
<dbReference type="Gene3D" id="3.40.50.1010">
    <property type="entry name" value="5'-nuclease"/>
    <property type="match status" value="1"/>
</dbReference>
<dbReference type="EMBL" id="MHCS01000019">
    <property type="protein sequence ID" value="OGY26547.1"/>
    <property type="molecule type" value="Genomic_DNA"/>
</dbReference>
<gene>
    <name evidence="2" type="ORF">A2Z11_00220</name>
</gene>
<evidence type="ECO:0000313" key="2">
    <source>
        <dbReference type="EMBL" id="OGY26547.1"/>
    </source>
</evidence>
<accession>A0A1G1WH19</accession>
<reference evidence="2 3" key="1">
    <citation type="journal article" date="2016" name="Nat. Commun.">
        <title>Thousands of microbial genomes shed light on interconnected biogeochemical processes in an aquifer system.</title>
        <authorList>
            <person name="Anantharaman K."/>
            <person name="Brown C.T."/>
            <person name="Hug L.A."/>
            <person name="Sharon I."/>
            <person name="Castelle C.J."/>
            <person name="Probst A.J."/>
            <person name="Thomas B.C."/>
            <person name="Singh A."/>
            <person name="Wilkins M.J."/>
            <person name="Karaoz U."/>
            <person name="Brodie E.L."/>
            <person name="Williams K.H."/>
            <person name="Hubbard S.S."/>
            <person name="Banfield J.F."/>
        </authorList>
    </citation>
    <scope>NUCLEOTIDE SEQUENCE [LARGE SCALE GENOMIC DNA]</scope>
</reference>
<name>A0A1G1WH19_9BACT</name>
<protein>
    <recommendedName>
        <fullName evidence="1">PIN domain-containing protein</fullName>
    </recommendedName>
</protein>
<dbReference type="AlphaFoldDB" id="A0A1G1WH19"/>
<sequence>MRTSRDLVLFDTNILVLAQNLDSPFYEKAIDLHHQVFEGKIKGVLANQNLLEFYSIVTNPKRLVKSLTSEKASFEIKNYVERSNFQIIKTKGNELELILNLVRGKNVKGGLVFDVYLVATMISNGIKTIYTQNEDDFIIFSEIKVINPFQ</sequence>
<organism evidence="2 3">
    <name type="scientific">Candidatus Woykebacteria bacterium RBG_16_43_9</name>
    <dbReference type="NCBI Taxonomy" id="1802596"/>
    <lineage>
        <taxon>Bacteria</taxon>
        <taxon>Candidatus Woykeibacteriota</taxon>
    </lineage>
</organism>
<dbReference type="STRING" id="1802596.A2Z11_00220"/>
<dbReference type="InterPro" id="IPR029060">
    <property type="entry name" value="PIN-like_dom_sf"/>
</dbReference>